<evidence type="ECO:0000313" key="19">
    <source>
        <dbReference type="EMBL" id="AVX05819.1"/>
    </source>
</evidence>
<dbReference type="STRING" id="1122213.GCA_000423365_01076"/>
<evidence type="ECO:0000256" key="11">
    <source>
        <dbReference type="ARBA" id="ARBA00023115"/>
    </source>
</evidence>
<dbReference type="InterPro" id="IPR002985">
    <property type="entry name" value="Arg_decrbxlase"/>
</dbReference>
<dbReference type="Pfam" id="PF17944">
    <property type="entry name" value="Arg_decarbox_C"/>
    <property type="match status" value="1"/>
</dbReference>
<dbReference type="PANTHER" id="PTHR43295">
    <property type="entry name" value="ARGININE DECARBOXYLASE"/>
    <property type="match status" value="1"/>
</dbReference>
<dbReference type="Pfam" id="PF17810">
    <property type="entry name" value="Arg_decarb_HB"/>
    <property type="match status" value="1"/>
</dbReference>
<evidence type="ECO:0000256" key="8">
    <source>
        <dbReference type="ARBA" id="ARBA00022842"/>
    </source>
</evidence>
<feature type="active site" description="Proton donor" evidence="15">
    <location>
        <position position="495"/>
    </location>
</feature>
<evidence type="ECO:0000256" key="6">
    <source>
        <dbReference type="ARBA" id="ARBA00022723"/>
    </source>
</evidence>
<dbReference type="SUPFAM" id="SSF51419">
    <property type="entry name" value="PLP-binding barrel"/>
    <property type="match status" value="1"/>
</dbReference>
<accession>A0A2R4MIQ6</accession>
<dbReference type="AlphaFoldDB" id="A0A2R4MIQ6"/>
<dbReference type="KEGG" id="mmyr:MXMO3_03314"/>
<dbReference type="NCBIfam" id="TIGR01273">
    <property type="entry name" value="speA"/>
    <property type="match status" value="1"/>
</dbReference>
<evidence type="ECO:0000256" key="15">
    <source>
        <dbReference type="PIRSR" id="PIRSR600183-50"/>
    </source>
</evidence>
<dbReference type="InterPro" id="IPR029066">
    <property type="entry name" value="PLP-binding_barrel"/>
</dbReference>
<evidence type="ECO:0000256" key="9">
    <source>
        <dbReference type="ARBA" id="ARBA00022898"/>
    </source>
</evidence>
<evidence type="ECO:0000256" key="13">
    <source>
        <dbReference type="NCBIfam" id="TIGR01273"/>
    </source>
</evidence>
<dbReference type="GO" id="GO:0008792">
    <property type="term" value="F:arginine decarboxylase activity"/>
    <property type="evidence" value="ECO:0007669"/>
    <property type="project" value="UniProtKB-UniRule"/>
</dbReference>
<proteinExistence type="inferred from homology"/>
<dbReference type="PRINTS" id="PR01179">
    <property type="entry name" value="ODADCRBXLASE"/>
</dbReference>
<evidence type="ECO:0000313" key="20">
    <source>
        <dbReference type="Proteomes" id="UP000258927"/>
    </source>
</evidence>
<comment type="similarity">
    <text evidence="4">Belongs to the Orn/Lys/Arg decarboxylase class-II family. SpeA subfamily.</text>
</comment>
<gene>
    <name evidence="19" type="ORF">MXMO3_03314</name>
</gene>
<organism evidence="19 20">
    <name type="scientific">Maritalea myrionectae</name>
    <dbReference type="NCBI Taxonomy" id="454601"/>
    <lineage>
        <taxon>Bacteria</taxon>
        <taxon>Pseudomonadati</taxon>
        <taxon>Pseudomonadota</taxon>
        <taxon>Alphaproteobacteria</taxon>
        <taxon>Hyphomicrobiales</taxon>
        <taxon>Devosiaceae</taxon>
        <taxon>Maritalea</taxon>
    </lineage>
</organism>
<dbReference type="SUPFAM" id="SSF50621">
    <property type="entry name" value="Alanine racemase C-terminal domain-like"/>
    <property type="match status" value="1"/>
</dbReference>
<dbReference type="Gene3D" id="1.10.287.3440">
    <property type="match status" value="1"/>
</dbReference>
<dbReference type="InterPro" id="IPR022657">
    <property type="entry name" value="De-COase2_CS"/>
</dbReference>
<dbReference type="CDD" id="cd06830">
    <property type="entry name" value="PLPDE_III_ADC"/>
    <property type="match status" value="1"/>
</dbReference>
<evidence type="ECO:0000256" key="2">
    <source>
        <dbReference type="ARBA" id="ARBA00001946"/>
    </source>
</evidence>
<dbReference type="PRINTS" id="PR01180">
    <property type="entry name" value="ARGDCRBXLASE"/>
</dbReference>
<feature type="domain" description="Arginine decarboxylase helical bundle" evidence="17">
    <location>
        <begin position="364"/>
        <end position="441"/>
    </location>
</feature>
<dbReference type="PROSITE" id="PS00879">
    <property type="entry name" value="ODR_DC_2_2"/>
    <property type="match status" value="1"/>
</dbReference>
<dbReference type="Proteomes" id="UP000258927">
    <property type="component" value="Chromosome"/>
</dbReference>
<evidence type="ECO:0000259" key="17">
    <source>
        <dbReference type="Pfam" id="PF17810"/>
    </source>
</evidence>
<feature type="modified residue" description="N6-(pyridoxal phosphate)lysine" evidence="14">
    <location>
        <position position="98"/>
    </location>
</feature>
<dbReference type="GO" id="GO:0046872">
    <property type="term" value="F:metal ion binding"/>
    <property type="evidence" value="ECO:0007669"/>
    <property type="project" value="UniProtKB-KW"/>
</dbReference>
<protein>
    <recommendedName>
        <fullName evidence="5 13">Arginine decarboxylase</fullName>
        <ecNumber evidence="5 13">4.1.1.19</ecNumber>
    </recommendedName>
</protein>
<comment type="function">
    <text evidence="3">Catalyzes the biosynthesis of agmatine from arginine.</text>
</comment>
<comment type="cofactor">
    <cofactor evidence="1 14">
        <name>pyridoxal 5'-phosphate</name>
        <dbReference type="ChEBI" id="CHEBI:597326"/>
    </cofactor>
</comment>
<feature type="domain" description="Orn/DAP/Arg decarboxylase 2 N-terminal" evidence="16">
    <location>
        <begin position="86"/>
        <end position="340"/>
    </location>
</feature>
<keyword evidence="10" id="KW-0745">Spermidine biosynthesis</keyword>
<dbReference type="EC" id="4.1.1.19" evidence="5 13"/>
<evidence type="ECO:0000256" key="5">
    <source>
        <dbReference type="ARBA" id="ARBA00012426"/>
    </source>
</evidence>
<dbReference type="Gene3D" id="3.20.20.10">
    <property type="entry name" value="Alanine racemase"/>
    <property type="match status" value="1"/>
</dbReference>
<evidence type="ECO:0000256" key="10">
    <source>
        <dbReference type="ARBA" id="ARBA00023066"/>
    </source>
</evidence>
<dbReference type="InterPro" id="IPR000183">
    <property type="entry name" value="Orn/DAP/Arg_de-COase"/>
</dbReference>
<dbReference type="PROSITE" id="PS00878">
    <property type="entry name" value="ODR_DC_2_1"/>
    <property type="match status" value="1"/>
</dbReference>
<keyword evidence="6" id="KW-0479">Metal-binding</keyword>
<dbReference type="InterPro" id="IPR041128">
    <property type="entry name" value="Arg_decarbox_C"/>
</dbReference>
<evidence type="ECO:0000256" key="12">
    <source>
        <dbReference type="ARBA" id="ARBA00023239"/>
    </source>
</evidence>
<dbReference type="InterPro" id="IPR009006">
    <property type="entry name" value="Ala_racemase/Decarboxylase_C"/>
</dbReference>
<name>A0A2R4MIQ6_9HYPH</name>
<dbReference type="InterPro" id="IPR040634">
    <property type="entry name" value="Arg_decarb_HB"/>
</dbReference>
<evidence type="ECO:0000259" key="18">
    <source>
        <dbReference type="Pfam" id="PF17944"/>
    </source>
</evidence>
<dbReference type="PANTHER" id="PTHR43295:SF9">
    <property type="entry name" value="BIOSYNTHETIC ARGININE DECARBOXYLASE"/>
    <property type="match status" value="1"/>
</dbReference>
<dbReference type="EMBL" id="CP021330">
    <property type="protein sequence ID" value="AVX05819.1"/>
    <property type="molecule type" value="Genomic_DNA"/>
</dbReference>
<dbReference type="InterPro" id="IPR022644">
    <property type="entry name" value="De-COase2_N"/>
</dbReference>
<dbReference type="GO" id="GO:0008295">
    <property type="term" value="P:spermidine biosynthetic process"/>
    <property type="evidence" value="ECO:0007669"/>
    <property type="project" value="UniProtKB-UniRule"/>
</dbReference>
<feature type="domain" description="Arginine decarboxylase C-terminal helical" evidence="18">
    <location>
        <begin position="573"/>
        <end position="626"/>
    </location>
</feature>
<evidence type="ECO:0000256" key="1">
    <source>
        <dbReference type="ARBA" id="ARBA00001933"/>
    </source>
</evidence>
<dbReference type="PIRSF" id="PIRSF001336">
    <property type="entry name" value="Arg_decrbxlase"/>
    <property type="match status" value="1"/>
</dbReference>
<keyword evidence="7" id="KW-0210">Decarboxylase</keyword>
<keyword evidence="8" id="KW-0460">Magnesium</keyword>
<dbReference type="GO" id="GO:0006527">
    <property type="term" value="P:L-arginine catabolic process"/>
    <property type="evidence" value="ECO:0007669"/>
    <property type="project" value="InterPro"/>
</dbReference>
<reference evidence="19 20" key="1">
    <citation type="submission" date="2017-05" db="EMBL/GenBank/DDBJ databases">
        <title>Genome Analysis of Maritalea myrionectae HL2708#5.</title>
        <authorList>
            <consortium name="Cotde Inc.-PKNU"/>
            <person name="Jang D."/>
            <person name="Oh H.-M."/>
        </authorList>
    </citation>
    <scope>NUCLEOTIDE SEQUENCE [LARGE SCALE GENOMIC DNA]</scope>
    <source>
        <strain evidence="19 20">HL2708#5</strain>
    </source>
</reference>
<dbReference type="Gene3D" id="1.20.58.930">
    <property type="match status" value="1"/>
</dbReference>
<keyword evidence="12" id="KW-0456">Lyase</keyword>
<dbReference type="InterPro" id="IPR022653">
    <property type="entry name" value="De-COase2_pyr-phos_BS"/>
</dbReference>
<evidence type="ECO:0000259" key="16">
    <source>
        <dbReference type="Pfam" id="PF02784"/>
    </source>
</evidence>
<dbReference type="Pfam" id="PF02784">
    <property type="entry name" value="Orn_Arg_deC_N"/>
    <property type="match status" value="1"/>
</dbReference>
<evidence type="ECO:0000256" key="7">
    <source>
        <dbReference type="ARBA" id="ARBA00022793"/>
    </source>
</evidence>
<dbReference type="Gene3D" id="2.40.37.10">
    <property type="entry name" value="Lyase, Ornithine Decarboxylase, Chain A, domain 1"/>
    <property type="match status" value="1"/>
</dbReference>
<dbReference type="RefSeq" id="WP_027834203.1">
    <property type="nucleotide sequence ID" value="NZ_CP021330.1"/>
</dbReference>
<keyword evidence="9 14" id="KW-0663">Pyridoxal phosphate</keyword>
<comment type="cofactor">
    <cofactor evidence="2">
        <name>Mg(2+)</name>
        <dbReference type="ChEBI" id="CHEBI:18420"/>
    </cofactor>
</comment>
<dbReference type="NCBIfam" id="NF003763">
    <property type="entry name" value="PRK05354.1"/>
    <property type="match status" value="1"/>
</dbReference>
<evidence type="ECO:0000256" key="4">
    <source>
        <dbReference type="ARBA" id="ARBA00008357"/>
    </source>
</evidence>
<sequence length="628" mass="70488">MEKNLGADVYGIDRWGHEILSVLPNGDAGLIDVMNRGATPVSIPSIIQDLSERGITSPILLRVNSFLQSSLIELNEGFRTAIKDYEYQGAYRGVFPVKVNQQAEVVRRIVETGHQYDYGLEVGSKPELLIALAQNLSKEALLICNGVKDEEFIRLAIMSRKMGFNTIIVLESPKELDHVFKVARDLGEKPALGVRIKLTHQIKGYWATSSGDRSSFGMTVDNVIDVIDRLKNEGMDDCLVLQHSHLGSQIPDIIDVRRTVNEACRFYTELKSLGLPLRYLDLGGGLGIDYTGEKQANENSINYGLSEYCEAIVETVKYAMDEAEIEHPSIVTESGRGVVALSSMLLFDILDVTLYDSKTKPEISEDDHHLIHDMMAITEYLSAKRLQESVNDAIYYRDEIRAYFRRGNVDIRSMARAENVFRYLVSMFKQLATEIEVPAQLEEQLDGFADIYHGNFSLFQSLPDVWAIDQLHPVMPLQRLDEMPERRAVLSDITCDSDGKVDRFVLADGVSKTLPVHEISDEENYYIGVFFVGAYQETLGDLHNLFGDTNVVTISLKENGDFDLLHEVEGDTIAEVLNAVEYEAAACLAAFRQRADEAVSQKELTISERRELIAAYKDSLAGYTYFEA</sequence>
<keyword evidence="11" id="KW-0620">Polyamine biosynthesis</keyword>
<evidence type="ECO:0000256" key="3">
    <source>
        <dbReference type="ARBA" id="ARBA00002257"/>
    </source>
</evidence>
<evidence type="ECO:0000256" key="14">
    <source>
        <dbReference type="PIRSR" id="PIRSR001336-50"/>
    </source>
</evidence>
<keyword evidence="20" id="KW-1185">Reference proteome</keyword>